<dbReference type="Gene3D" id="2.160.20.70">
    <property type="match status" value="1"/>
</dbReference>
<dbReference type="InterPro" id="IPR036145">
    <property type="entry name" value="MinC_C_sf"/>
</dbReference>
<evidence type="ECO:0000313" key="11">
    <source>
        <dbReference type="Proteomes" id="UP001524944"/>
    </source>
</evidence>
<keyword evidence="2 7" id="KW-0132">Cell division</keyword>
<organism evidence="10 11">
    <name type="scientific">Dehalobacterium formicoaceticum</name>
    <dbReference type="NCBI Taxonomy" id="51515"/>
    <lineage>
        <taxon>Bacteria</taxon>
        <taxon>Bacillati</taxon>
        <taxon>Bacillota</taxon>
        <taxon>Clostridia</taxon>
        <taxon>Eubacteriales</taxon>
        <taxon>Peptococcaceae</taxon>
        <taxon>Dehalobacterium</taxon>
    </lineage>
</organism>
<evidence type="ECO:0000256" key="5">
    <source>
        <dbReference type="ARBA" id="ARBA00025606"/>
    </source>
</evidence>
<dbReference type="PANTHER" id="PTHR34108">
    <property type="entry name" value="SEPTUM SITE-DETERMINING PROTEIN MINC"/>
    <property type="match status" value="1"/>
</dbReference>
<name>A0ABT1Y4I0_9FIRM</name>
<evidence type="ECO:0000256" key="4">
    <source>
        <dbReference type="ARBA" id="ARBA00023306"/>
    </source>
</evidence>
<dbReference type="SUPFAM" id="SSF63848">
    <property type="entry name" value="Cell-division inhibitor MinC, C-terminal domain"/>
    <property type="match status" value="1"/>
</dbReference>
<comment type="caution">
    <text evidence="10">The sequence shown here is derived from an EMBL/GenBank/DDBJ whole genome shotgun (WGS) entry which is preliminary data.</text>
</comment>
<comment type="function">
    <text evidence="5 7">Cell division inhibitor that blocks the formation of polar Z ring septums. Rapidly oscillates between the poles of the cell to destabilize FtsZ filaments that have formed before they mature into polar Z rings. Prevents FtsZ polymerization.</text>
</comment>
<gene>
    <name evidence="7 10" type="primary">minC</name>
    <name evidence="10" type="ORF">NVS47_09750</name>
</gene>
<feature type="domain" description="Septum formation inhibitor MinC C-terminal" evidence="8">
    <location>
        <begin position="111"/>
        <end position="212"/>
    </location>
</feature>
<keyword evidence="3 7" id="KW-0717">Septation</keyword>
<evidence type="ECO:0000256" key="3">
    <source>
        <dbReference type="ARBA" id="ARBA00023210"/>
    </source>
</evidence>
<dbReference type="Proteomes" id="UP001524944">
    <property type="component" value="Unassembled WGS sequence"/>
</dbReference>
<dbReference type="NCBIfam" id="TIGR01222">
    <property type="entry name" value="minC"/>
    <property type="match status" value="1"/>
</dbReference>
<dbReference type="InterPro" id="IPR016098">
    <property type="entry name" value="CAP/MinC_C"/>
</dbReference>
<dbReference type="Gene3D" id="3.30.160.540">
    <property type="match status" value="1"/>
</dbReference>
<evidence type="ECO:0000313" key="10">
    <source>
        <dbReference type="EMBL" id="MCR6545788.1"/>
    </source>
</evidence>
<sequence>MAKDLIVIKGSRDGLKFYFNTQEGSFEEIYQTLVHKFQEAKGFFEQAKYIIDEKNDLKEEERKKIEALFILHGMTRQEINHKKTENSRAAAGIDTNEETEVFQAARDAVLIARSLRSGQKIYVQGDAVIRGDVNPGAQVSATGNIIIFGACRGSAHAGVQGDISAFVMACKLRPTQIAIADKISRAPEASSPKDEQVYPEIAFISDQQIVVEPYISSKHKAANA</sequence>
<evidence type="ECO:0000256" key="1">
    <source>
        <dbReference type="ARBA" id="ARBA00006291"/>
    </source>
</evidence>
<dbReference type="InterPro" id="IPR005526">
    <property type="entry name" value="Septum_form_inhib_MinC_C"/>
</dbReference>
<evidence type="ECO:0000256" key="7">
    <source>
        <dbReference type="HAMAP-Rule" id="MF_00267"/>
    </source>
</evidence>
<evidence type="ECO:0000256" key="6">
    <source>
        <dbReference type="ARBA" id="ARBA00046874"/>
    </source>
</evidence>
<dbReference type="Pfam" id="PF05209">
    <property type="entry name" value="MinC_N"/>
    <property type="match status" value="1"/>
</dbReference>
<keyword evidence="11" id="KW-1185">Reference proteome</keyword>
<dbReference type="EMBL" id="JANPWE010000004">
    <property type="protein sequence ID" value="MCR6545788.1"/>
    <property type="molecule type" value="Genomic_DNA"/>
</dbReference>
<dbReference type="InterPro" id="IPR013033">
    <property type="entry name" value="MinC"/>
</dbReference>
<evidence type="ECO:0000259" key="9">
    <source>
        <dbReference type="Pfam" id="PF05209"/>
    </source>
</evidence>
<evidence type="ECO:0000256" key="2">
    <source>
        <dbReference type="ARBA" id="ARBA00022618"/>
    </source>
</evidence>
<proteinExistence type="inferred from homology"/>
<dbReference type="RefSeq" id="WP_257913327.1">
    <property type="nucleotide sequence ID" value="NZ_JANPWE010000004.1"/>
</dbReference>
<dbReference type="PANTHER" id="PTHR34108:SF1">
    <property type="entry name" value="SEPTUM SITE-DETERMINING PROTEIN MINC"/>
    <property type="match status" value="1"/>
</dbReference>
<comment type="similarity">
    <text evidence="1 7">Belongs to the MinC family.</text>
</comment>
<dbReference type="HAMAP" id="MF_00267">
    <property type="entry name" value="MinC"/>
    <property type="match status" value="1"/>
</dbReference>
<feature type="domain" description="Septum formation inhibitor MinC N-terminal" evidence="9">
    <location>
        <begin position="6"/>
        <end position="74"/>
    </location>
</feature>
<dbReference type="InterPro" id="IPR007874">
    <property type="entry name" value="MinC_N"/>
</dbReference>
<evidence type="ECO:0000259" key="8">
    <source>
        <dbReference type="Pfam" id="PF03775"/>
    </source>
</evidence>
<comment type="subunit">
    <text evidence="6 7">Interacts with MinD and FtsZ.</text>
</comment>
<keyword evidence="4 7" id="KW-0131">Cell cycle</keyword>
<accession>A0ABT1Y4I0</accession>
<dbReference type="Pfam" id="PF03775">
    <property type="entry name" value="MinC_C"/>
    <property type="match status" value="1"/>
</dbReference>
<protein>
    <recommendedName>
        <fullName evidence="7">Probable septum site-determining protein MinC</fullName>
    </recommendedName>
</protein>
<reference evidence="10 11" key="1">
    <citation type="submission" date="2022-08" db="EMBL/GenBank/DDBJ databases">
        <title>Proteogenomics of the novel Dehalobacterium formicoaceticum strain EZ94 highlights a key role of methyltransferases during anaerobic dichloromethane degradation.</title>
        <authorList>
            <person name="Wasmund K."/>
        </authorList>
    </citation>
    <scope>NUCLEOTIDE SEQUENCE [LARGE SCALE GENOMIC DNA]</scope>
    <source>
        <strain evidence="10 11">EZ94</strain>
    </source>
</reference>